<reference evidence="6 7" key="1">
    <citation type="submission" date="2014-08" db="EMBL/GenBank/DDBJ databases">
        <authorList>
            <person name="Wibberg D."/>
        </authorList>
    </citation>
    <scope>NUCLEOTIDE SEQUENCE [LARGE SCALE GENOMIC DNA]</scope>
    <source>
        <strain evidence="7">ING2-E5B</strain>
    </source>
</reference>
<dbReference type="KEGG" id="pbt:ING2E5B_1654"/>
<keyword evidence="4" id="KW-0676">Redox-active center</keyword>
<dbReference type="Proteomes" id="UP000032417">
    <property type="component" value="Chromosome 1"/>
</dbReference>
<dbReference type="InterPro" id="IPR000866">
    <property type="entry name" value="AhpC/TSA"/>
</dbReference>
<dbReference type="Pfam" id="PF00578">
    <property type="entry name" value="AhpC-TSA"/>
    <property type="match status" value="1"/>
</dbReference>
<dbReference type="InterPro" id="IPR050553">
    <property type="entry name" value="Thioredoxin_ResA/DsbE_sf"/>
</dbReference>
<comment type="subcellular location">
    <subcellularLocation>
        <location evidence="1">Cell envelope</location>
    </subcellularLocation>
</comment>
<dbReference type="OrthoDB" id="6399635at2"/>
<dbReference type="InterPro" id="IPR036249">
    <property type="entry name" value="Thioredoxin-like_sf"/>
</dbReference>
<evidence type="ECO:0000313" key="7">
    <source>
        <dbReference type="Proteomes" id="UP000032417"/>
    </source>
</evidence>
<dbReference type="AlphaFoldDB" id="A0A098C1V9"/>
<proteinExistence type="predicted"/>
<feature type="domain" description="Thioredoxin" evidence="5">
    <location>
        <begin position="263"/>
        <end position="398"/>
    </location>
</feature>
<evidence type="ECO:0000256" key="1">
    <source>
        <dbReference type="ARBA" id="ARBA00004196"/>
    </source>
</evidence>
<protein>
    <recommendedName>
        <fullName evidence="5">Thioredoxin domain-containing protein</fullName>
    </recommendedName>
</protein>
<name>A0A098C1V9_9BACT</name>
<evidence type="ECO:0000256" key="4">
    <source>
        <dbReference type="ARBA" id="ARBA00023284"/>
    </source>
</evidence>
<dbReference type="GO" id="GO:0016491">
    <property type="term" value="F:oxidoreductase activity"/>
    <property type="evidence" value="ECO:0007669"/>
    <property type="project" value="InterPro"/>
</dbReference>
<evidence type="ECO:0000256" key="2">
    <source>
        <dbReference type="ARBA" id="ARBA00022748"/>
    </source>
</evidence>
<dbReference type="HOGENOM" id="CLU_042529_1_4_10"/>
<dbReference type="GO" id="GO:0017004">
    <property type="term" value="P:cytochrome complex assembly"/>
    <property type="evidence" value="ECO:0007669"/>
    <property type="project" value="UniProtKB-KW"/>
</dbReference>
<dbReference type="GO" id="GO:0030313">
    <property type="term" value="C:cell envelope"/>
    <property type="evidence" value="ECO:0007669"/>
    <property type="project" value="UniProtKB-SubCell"/>
</dbReference>
<evidence type="ECO:0000259" key="5">
    <source>
        <dbReference type="PROSITE" id="PS51352"/>
    </source>
</evidence>
<dbReference type="PROSITE" id="PS51352">
    <property type="entry name" value="THIOREDOXIN_2"/>
    <property type="match status" value="1"/>
</dbReference>
<dbReference type="Pfam" id="PF14289">
    <property type="entry name" value="DUF4369"/>
    <property type="match status" value="1"/>
</dbReference>
<dbReference type="SUPFAM" id="SSF52833">
    <property type="entry name" value="Thioredoxin-like"/>
    <property type="match status" value="1"/>
</dbReference>
<dbReference type="InterPro" id="IPR025380">
    <property type="entry name" value="DUF4369"/>
</dbReference>
<dbReference type="EMBL" id="LN515532">
    <property type="protein sequence ID" value="CEA16401.1"/>
    <property type="molecule type" value="Genomic_DNA"/>
</dbReference>
<dbReference type="Gene3D" id="3.40.30.10">
    <property type="entry name" value="Glutaredoxin"/>
    <property type="match status" value="1"/>
</dbReference>
<dbReference type="CDD" id="cd02966">
    <property type="entry name" value="TlpA_like_family"/>
    <property type="match status" value="1"/>
</dbReference>
<dbReference type="InterPro" id="IPR013766">
    <property type="entry name" value="Thioredoxin_domain"/>
</dbReference>
<keyword evidence="7" id="KW-1185">Reference proteome</keyword>
<dbReference type="PANTHER" id="PTHR42852:SF6">
    <property type="entry name" value="THIOL:DISULFIDE INTERCHANGE PROTEIN DSBE"/>
    <property type="match status" value="1"/>
</dbReference>
<dbReference type="STRING" id="1562970.ING2E5B_1654"/>
<sequence length="398" mass="45474">MQIVLTNEYISVKTVIRRFAVLTLIIGCVFVSCKKGDIFSVEGNIQSAEGDTLYLEHRGLAGIVLLDSAILNDKGSFKFKEPAPKNPEFYQLRIRNKVVAFAVDSVESLRVTADASNLYGSFTVEDSYSNDQLRKVDDMRMKTEQEINSLEKLHTAKEIDDITFLNSLDSVLTLYKKEISNLILGNPSSAAAYYAVFQKINDYLIFDPYDKKDYPMFGAVATSWNRYYPETERTTHLYNFTVNALQTRRQLEKQEELFQNITVETESGLPDISLPGVNGERIPLSSLKEKVVLLDFVVYSADFSPKHNIDLNSLYQRYNSRGFEIYQVSFDSNEHFWKTSADNLPWVTVRDPRSVSTPLLSLYNVREIPTSFIIDREGDLIGRVEDYSQLSEQLDKVL</sequence>
<keyword evidence="2" id="KW-0201">Cytochrome c-type biogenesis</keyword>
<keyword evidence="3" id="KW-1015">Disulfide bond</keyword>
<gene>
    <name evidence="6" type="ORF">ING2E5B_1654</name>
</gene>
<dbReference type="PANTHER" id="PTHR42852">
    <property type="entry name" value="THIOL:DISULFIDE INTERCHANGE PROTEIN DSBE"/>
    <property type="match status" value="1"/>
</dbReference>
<evidence type="ECO:0000313" key="6">
    <source>
        <dbReference type="EMBL" id="CEA16401.1"/>
    </source>
</evidence>
<evidence type="ECO:0000256" key="3">
    <source>
        <dbReference type="ARBA" id="ARBA00023157"/>
    </source>
</evidence>
<accession>A0A098C1V9</accession>
<dbReference type="GO" id="GO:0016209">
    <property type="term" value="F:antioxidant activity"/>
    <property type="evidence" value="ECO:0007669"/>
    <property type="project" value="InterPro"/>
</dbReference>
<organism evidence="6 7">
    <name type="scientific">Fermentimonas caenicola</name>
    <dbReference type="NCBI Taxonomy" id="1562970"/>
    <lineage>
        <taxon>Bacteria</taxon>
        <taxon>Pseudomonadati</taxon>
        <taxon>Bacteroidota</taxon>
        <taxon>Bacteroidia</taxon>
        <taxon>Bacteroidales</taxon>
        <taxon>Dysgonomonadaceae</taxon>
        <taxon>Fermentimonas</taxon>
    </lineage>
</organism>